<dbReference type="Pfam" id="PF12311">
    <property type="entry name" value="DUF3632"/>
    <property type="match status" value="1"/>
</dbReference>
<keyword evidence="3" id="KW-1185">Reference proteome</keyword>
<reference evidence="2 3" key="1">
    <citation type="submission" date="2023-01" db="EMBL/GenBank/DDBJ databases">
        <title>Analysis of 21 Apiospora genomes using comparative genomics revels a genus with tremendous synthesis potential of carbohydrate active enzymes and secondary metabolites.</title>
        <authorList>
            <person name="Sorensen T."/>
        </authorList>
    </citation>
    <scope>NUCLEOTIDE SEQUENCE [LARGE SCALE GENOMIC DNA]</scope>
    <source>
        <strain evidence="2 3">CBS 114990</strain>
    </source>
</reference>
<evidence type="ECO:0000313" key="2">
    <source>
        <dbReference type="EMBL" id="KAK8064964.1"/>
    </source>
</evidence>
<dbReference type="InterPro" id="IPR053204">
    <property type="entry name" value="Oxopyrrolidines_Biosynth-assoc"/>
</dbReference>
<feature type="region of interest" description="Disordered" evidence="1">
    <location>
        <begin position="1"/>
        <end position="42"/>
    </location>
</feature>
<dbReference type="PANTHER" id="PTHR38797">
    <property type="entry name" value="NUCLEAR PORE COMPLEX PROTEIN NUP85-RELATED"/>
    <property type="match status" value="1"/>
</dbReference>
<name>A0ABR1V198_9PEZI</name>
<gene>
    <name evidence="2" type="ORF">PG997_011711</name>
</gene>
<dbReference type="EMBL" id="JAQQWN010000009">
    <property type="protein sequence ID" value="KAK8064964.1"/>
    <property type="molecule type" value="Genomic_DNA"/>
</dbReference>
<dbReference type="PANTHER" id="PTHR38797:SF4">
    <property type="entry name" value="NUCLEAR PORE COMPLEX PROTEIN NUP85"/>
    <property type="match status" value="1"/>
</dbReference>
<evidence type="ECO:0000256" key="1">
    <source>
        <dbReference type="SAM" id="MobiDB-lite"/>
    </source>
</evidence>
<dbReference type="GeneID" id="92049086"/>
<accession>A0ABR1V198</accession>
<protein>
    <submittedName>
        <fullName evidence="2">Uncharacterized protein</fullName>
    </submittedName>
</protein>
<dbReference type="InterPro" id="IPR022085">
    <property type="entry name" value="OpdG"/>
</dbReference>
<comment type="caution">
    <text evidence="2">The sequence shown here is derived from an EMBL/GenBank/DDBJ whole genome shotgun (WGS) entry which is preliminary data.</text>
</comment>
<dbReference type="RefSeq" id="XP_066661718.1">
    <property type="nucleotide sequence ID" value="XM_066816026.1"/>
</dbReference>
<proteinExistence type="predicted"/>
<dbReference type="Proteomes" id="UP001433268">
    <property type="component" value="Unassembled WGS sequence"/>
</dbReference>
<evidence type="ECO:0000313" key="3">
    <source>
        <dbReference type="Proteomes" id="UP001433268"/>
    </source>
</evidence>
<organism evidence="2 3">
    <name type="scientific">Apiospora hydei</name>
    <dbReference type="NCBI Taxonomy" id="1337664"/>
    <lineage>
        <taxon>Eukaryota</taxon>
        <taxon>Fungi</taxon>
        <taxon>Dikarya</taxon>
        <taxon>Ascomycota</taxon>
        <taxon>Pezizomycotina</taxon>
        <taxon>Sordariomycetes</taxon>
        <taxon>Xylariomycetidae</taxon>
        <taxon>Amphisphaeriales</taxon>
        <taxon>Apiosporaceae</taxon>
        <taxon>Apiospora</taxon>
    </lineage>
</organism>
<sequence>MVTRPTDATRMKLERCSPISTARARPRRPPKPSPSRLLPSNDPDGDLHRLWGLLADALMELPEPAMNQLLDLISAIENLPAPDLSAVPQENLPAHGILWRGLPGFGHQWSDESPSLYCWSEGTGRVGLAGLETSWGYECVTDALERSKADLNTEVPKACAWLVILGDRFQEDAEKLEGCWALERKGDLWKGEDQKRMTKERWDFWIQRLKEIADNDAVSSRAREAARQCTSKVQ</sequence>